<dbReference type="SMART" id="SM00148">
    <property type="entry name" value="PLCXc"/>
    <property type="match status" value="1"/>
</dbReference>
<dbReference type="PROSITE" id="PS50008">
    <property type="entry name" value="PIPLC_Y_DOMAIN"/>
    <property type="match status" value="1"/>
</dbReference>
<dbReference type="InterPro" id="IPR000909">
    <property type="entry name" value="PLipase_C_PInositol-sp_X_dom"/>
</dbReference>
<sequence length="1160" mass="129606">MSPAATSPSPGMSSGDAVRRWQSPLMKQSINTSVPLTLTPASANTPRDYSSATTSPLTNTSLQSSPDGLRGRNLPSASSSPTILQLPESFLSQIPAPPAPSYRNAIGEAMGSEQTKGSSLIRRISQGAKNRIRRRTSSNHISSRDRSSGPVMIRRRSNSKTSGAEIDDDLVDSAAELEIQDVPEDPELVPDVDLLGIAIGAEHGMSPLKHACTEGGIAPIVNPILKEGTRLLKVTKKQQKALIFKLDTENNKVYWDPTNPAKSFYIDDIQEIRLQSDARISLATYEIPAEYAPNCFTIKYADPRRSKARQQRTAYLVAESHHLFTLWTSTLQELVRHRHDLMAGLAGSWQDEKTLKAPWKIEMSSRFEGREHEEEEETMDLQDIENLCRKLNIFCSQNVLRAQFEKADATGKKRLGYNEYKDFVKRLKDRKDIRDIFKSLALDNGEYIDLERFLGFLREAQGMDVDGRREYWTKVFGKYIRKSESQSPAGSESSETSKLLMNFAAFTAFLCSPANNLQSVKTGDAMFDQPLSEYFISSSHNTYLMGRQVGGDSSVEAYIKALQKGCRCIEIDCWDGQDGRPIVVHGHTMTRSVLFSDCISIISKYAFEASEYPLIISLEVHCNAVQQRKMVEIMVKDFDGSLLRQTIKPNSYKLPSPEELKRKILIKVKSGDDSALALEAALSRPTFQTHRRERSASSPWAGPMRMEDLGESNTLSLSSPPSTSPPDHVHTWPAGRSSMTTTSVSSASEDSDTQERINKALQRQKSPKSRKSKIVRELGSLAVYTRGIKFNGFGLSSECKQPNHVFSLAEGKFDNICKDPDDKAKLEKHNMKHLMRVYPSGWRVQSSNPDPLVFWRRGVQMVALNWQTYDLPMQMNEAMFASGTDRLGYVLKPRELRESQSIEDELDEPSVHGLGKIHKKRIQFSVDIISGQQLPRPEGIKPQDTIDPYVEIELFSAEDKAKGVASGTGGQDASARHGMSGIGSPHRRRTKVAQANGFNPQFNDSFRLSLETKYPSLVFVRWTVFASQDGQNPQSGRPPITLATFTAKLSSIQEGYRHIPLFDHNGEQFMFATLFCKIKKEAPVTVEREDPVPGKTGRFKRVFGRTASQRNGNPMERKKASTESMKSHASEVSSLRSPNLTESSRKSSMVSPRVTDSFEL</sequence>
<dbReference type="PROSITE" id="PS50007">
    <property type="entry name" value="PIPLC_X_DOMAIN"/>
    <property type="match status" value="1"/>
</dbReference>
<dbReference type="Pfam" id="PF00168">
    <property type="entry name" value="C2"/>
    <property type="match status" value="1"/>
</dbReference>
<dbReference type="PRINTS" id="PR00390">
    <property type="entry name" value="PHPHLIPASEC"/>
</dbReference>
<evidence type="ECO:0000256" key="5">
    <source>
        <dbReference type="ARBA" id="ARBA00023224"/>
    </source>
</evidence>
<dbReference type="SUPFAM" id="SSF51695">
    <property type="entry name" value="PLC-like phosphodiesterases"/>
    <property type="match status" value="1"/>
</dbReference>
<dbReference type="SUPFAM" id="SSF49562">
    <property type="entry name" value="C2 domain (Calcium/lipid-binding domain, CaLB)"/>
    <property type="match status" value="1"/>
</dbReference>
<proteinExistence type="predicted"/>
<dbReference type="Proteomes" id="UP001161017">
    <property type="component" value="Unassembled WGS sequence"/>
</dbReference>
<dbReference type="CDD" id="cd00275">
    <property type="entry name" value="C2_PLC_like"/>
    <property type="match status" value="1"/>
</dbReference>
<reference evidence="11" key="1">
    <citation type="journal article" date="2023" name="Genome Biol. Evol.">
        <title>First Whole Genome Sequence and Flow Cytometry Genome Size Data for the Lichen-Forming Fungus Ramalina farinacea (Ascomycota).</title>
        <authorList>
            <person name="Llewellyn T."/>
            <person name="Mian S."/>
            <person name="Hill R."/>
            <person name="Leitch I.J."/>
            <person name="Gaya E."/>
        </authorList>
    </citation>
    <scope>NUCLEOTIDE SEQUENCE</scope>
    <source>
        <strain evidence="11">LIQ254RAFAR</strain>
    </source>
</reference>
<comment type="catalytic activity">
    <reaction evidence="6">
        <text>a 1,2-diacyl-sn-glycero-3-phospho-(1D-myo-inositol-4,5-bisphosphate) + H2O = 1D-myo-inositol 1,4,5-trisphosphate + a 1,2-diacyl-sn-glycerol + H(+)</text>
        <dbReference type="Rhea" id="RHEA:33179"/>
        <dbReference type="ChEBI" id="CHEBI:15377"/>
        <dbReference type="ChEBI" id="CHEBI:15378"/>
        <dbReference type="ChEBI" id="CHEBI:17815"/>
        <dbReference type="ChEBI" id="CHEBI:58456"/>
        <dbReference type="ChEBI" id="CHEBI:203600"/>
        <dbReference type="EC" id="3.1.4.11"/>
    </reaction>
</comment>
<evidence type="ECO:0000256" key="7">
    <source>
        <dbReference type="SAM" id="MobiDB-lite"/>
    </source>
</evidence>
<evidence type="ECO:0000256" key="6">
    <source>
        <dbReference type="RuleBase" id="RU361133"/>
    </source>
</evidence>
<dbReference type="CDD" id="cd08598">
    <property type="entry name" value="PI-PLC1c_yeast"/>
    <property type="match status" value="1"/>
</dbReference>
<dbReference type="CDD" id="cd13360">
    <property type="entry name" value="PH_PLC_fungal"/>
    <property type="match status" value="1"/>
</dbReference>
<dbReference type="Gene3D" id="1.10.238.10">
    <property type="entry name" value="EF-hand"/>
    <property type="match status" value="1"/>
</dbReference>
<dbReference type="Gene3D" id="2.30.29.30">
    <property type="entry name" value="Pleckstrin-homology domain (PH domain)/Phosphotyrosine-binding domain (PTB)"/>
    <property type="match status" value="1"/>
</dbReference>
<dbReference type="AlphaFoldDB" id="A0AA43QLC5"/>
<feature type="domain" description="C2" evidence="8">
    <location>
        <begin position="905"/>
        <end position="1063"/>
    </location>
</feature>
<evidence type="ECO:0000313" key="11">
    <source>
        <dbReference type="EMBL" id="MDI1488608.1"/>
    </source>
</evidence>
<dbReference type="GO" id="GO:0051209">
    <property type="term" value="P:release of sequestered calcium ion into cytosol"/>
    <property type="evidence" value="ECO:0007669"/>
    <property type="project" value="TreeGrafter"/>
</dbReference>
<evidence type="ECO:0000259" key="8">
    <source>
        <dbReference type="PROSITE" id="PS50004"/>
    </source>
</evidence>
<evidence type="ECO:0000313" key="12">
    <source>
        <dbReference type="Proteomes" id="UP001161017"/>
    </source>
</evidence>
<keyword evidence="2 6" id="KW-0378">Hydrolase</keyword>
<dbReference type="InterPro" id="IPR001711">
    <property type="entry name" value="PLipase_C_Pinositol-sp_Y"/>
</dbReference>
<dbReference type="EC" id="3.1.4.11" evidence="1 6"/>
<dbReference type="InterPro" id="IPR011992">
    <property type="entry name" value="EF-hand-dom_pair"/>
</dbReference>
<feature type="compositionally biased region" description="Basic and acidic residues" evidence="7">
    <location>
        <begin position="1115"/>
        <end position="1129"/>
    </location>
</feature>
<evidence type="ECO:0000256" key="1">
    <source>
        <dbReference type="ARBA" id="ARBA00012368"/>
    </source>
</evidence>
<dbReference type="PROSITE" id="PS50004">
    <property type="entry name" value="C2"/>
    <property type="match status" value="1"/>
</dbReference>
<dbReference type="EMBL" id="JAPUFD010000007">
    <property type="protein sequence ID" value="MDI1488608.1"/>
    <property type="molecule type" value="Genomic_DNA"/>
</dbReference>
<gene>
    <name evidence="11" type="ORF">OHK93_007883</name>
</gene>
<keyword evidence="3 6" id="KW-0442">Lipid degradation</keyword>
<dbReference type="SMART" id="SM00149">
    <property type="entry name" value="PLCYc"/>
    <property type="match status" value="1"/>
</dbReference>
<feature type="region of interest" description="Disordered" evidence="7">
    <location>
        <begin position="1088"/>
        <end position="1160"/>
    </location>
</feature>
<dbReference type="InterPro" id="IPR037755">
    <property type="entry name" value="Plc1_PH"/>
</dbReference>
<evidence type="ECO:0000259" key="10">
    <source>
        <dbReference type="PROSITE" id="PS50222"/>
    </source>
</evidence>
<dbReference type="CDD" id="cd16207">
    <property type="entry name" value="EFh_ScPlc1p_like"/>
    <property type="match status" value="1"/>
</dbReference>
<dbReference type="Gene3D" id="3.20.20.190">
    <property type="entry name" value="Phosphatidylinositol (PI) phosphodiesterase"/>
    <property type="match status" value="2"/>
</dbReference>
<dbReference type="PANTHER" id="PTHR10336">
    <property type="entry name" value="PHOSPHOINOSITIDE-SPECIFIC PHOSPHOLIPASE C FAMILY PROTEIN"/>
    <property type="match status" value="1"/>
</dbReference>
<dbReference type="PANTHER" id="PTHR10336:SF36">
    <property type="entry name" value="1-PHOSPHATIDYLINOSITOL 4,5-BISPHOSPHATE PHOSPHODIESTERASE BETA-4"/>
    <property type="match status" value="1"/>
</dbReference>
<dbReference type="Gene3D" id="2.60.40.150">
    <property type="entry name" value="C2 domain"/>
    <property type="match status" value="1"/>
</dbReference>
<feature type="region of interest" description="Disordered" evidence="7">
    <location>
        <begin position="1"/>
        <end position="81"/>
    </location>
</feature>
<dbReference type="InterPro" id="IPR011993">
    <property type="entry name" value="PH-like_dom_sf"/>
</dbReference>
<dbReference type="Pfam" id="PF00387">
    <property type="entry name" value="PI-PLC-Y"/>
    <property type="match status" value="1"/>
</dbReference>
<dbReference type="InterPro" id="IPR002048">
    <property type="entry name" value="EF_hand_dom"/>
</dbReference>
<feature type="compositionally biased region" description="Low complexity" evidence="7">
    <location>
        <begin position="737"/>
        <end position="748"/>
    </location>
</feature>
<evidence type="ECO:0000256" key="2">
    <source>
        <dbReference type="ARBA" id="ARBA00022801"/>
    </source>
</evidence>
<dbReference type="Pfam" id="PF00388">
    <property type="entry name" value="PI-PLC-X"/>
    <property type="match status" value="1"/>
</dbReference>
<organism evidence="11 12">
    <name type="scientific">Ramalina farinacea</name>
    <dbReference type="NCBI Taxonomy" id="258253"/>
    <lineage>
        <taxon>Eukaryota</taxon>
        <taxon>Fungi</taxon>
        <taxon>Dikarya</taxon>
        <taxon>Ascomycota</taxon>
        <taxon>Pezizomycotina</taxon>
        <taxon>Lecanoromycetes</taxon>
        <taxon>OSLEUM clade</taxon>
        <taxon>Lecanoromycetidae</taxon>
        <taxon>Lecanorales</taxon>
        <taxon>Lecanorineae</taxon>
        <taxon>Ramalinaceae</taxon>
        <taxon>Ramalina</taxon>
    </lineage>
</organism>
<feature type="region of interest" description="Disordered" evidence="7">
    <location>
        <begin position="125"/>
        <end position="164"/>
    </location>
</feature>
<dbReference type="GO" id="GO:0016042">
    <property type="term" value="P:lipid catabolic process"/>
    <property type="evidence" value="ECO:0007669"/>
    <property type="project" value="UniProtKB-KW"/>
</dbReference>
<keyword evidence="4 6" id="KW-0443">Lipid metabolism</keyword>
<dbReference type="GO" id="GO:0048015">
    <property type="term" value="P:phosphatidylinositol-mediated signaling"/>
    <property type="evidence" value="ECO:0007669"/>
    <property type="project" value="TreeGrafter"/>
</dbReference>
<dbReference type="PROSITE" id="PS50222">
    <property type="entry name" value="EF_HAND_2"/>
    <property type="match status" value="1"/>
</dbReference>
<keyword evidence="12" id="KW-1185">Reference proteome</keyword>
<dbReference type="SUPFAM" id="SSF47473">
    <property type="entry name" value="EF-hand"/>
    <property type="match status" value="1"/>
</dbReference>
<dbReference type="GO" id="GO:0004435">
    <property type="term" value="F:phosphatidylinositol-4,5-bisphosphate phospholipase C activity"/>
    <property type="evidence" value="ECO:0007669"/>
    <property type="project" value="UniProtKB-EC"/>
</dbReference>
<dbReference type="InterPro" id="IPR000008">
    <property type="entry name" value="C2_dom"/>
</dbReference>
<name>A0AA43QLC5_9LECA</name>
<dbReference type="InterPro" id="IPR001192">
    <property type="entry name" value="PI-PLC_fam"/>
</dbReference>
<keyword evidence="5" id="KW-0807">Transducer</keyword>
<feature type="region of interest" description="Disordered" evidence="7">
    <location>
        <begin position="686"/>
        <end position="755"/>
    </location>
</feature>
<feature type="compositionally biased region" description="Polar residues" evidence="7">
    <location>
        <begin position="25"/>
        <end position="66"/>
    </location>
</feature>
<feature type="domain" description="PI-PLC Y-box" evidence="9">
    <location>
        <begin position="778"/>
        <end position="897"/>
    </location>
</feature>
<feature type="domain" description="EF-hand" evidence="10">
    <location>
        <begin position="395"/>
        <end position="430"/>
    </location>
</feature>
<dbReference type="InterPro" id="IPR017946">
    <property type="entry name" value="PLC-like_Pdiesterase_TIM-brl"/>
</dbReference>
<feature type="compositionally biased region" description="Polar residues" evidence="7">
    <location>
        <begin position="1"/>
        <end position="12"/>
    </location>
</feature>
<evidence type="ECO:0000256" key="3">
    <source>
        <dbReference type="ARBA" id="ARBA00022963"/>
    </source>
</evidence>
<protein>
    <recommendedName>
        <fullName evidence="1 6">Phosphoinositide phospholipase C</fullName>
        <ecNumber evidence="1 6">3.1.4.11</ecNumber>
    </recommendedName>
</protein>
<dbReference type="SUPFAM" id="SSF50729">
    <property type="entry name" value="PH domain-like"/>
    <property type="match status" value="1"/>
</dbReference>
<dbReference type="SMART" id="SM00239">
    <property type="entry name" value="C2"/>
    <property type="match status" value="1"/>
</dbReference>
<evidence type="ECO:0000259" key="9">
    <source>
        <dbReference type="PROSITE" id="PS50008"/>
    </source>
</evidence>
<dbReference type="GO" id="GO:0005509">
    <property type="term" value="F:calcium ion binding"/>
    <property type="evidence" value="ECO:0007669"/>
    <property type="project" value="InterPro"/>
</dbReference>
<feature type="compositionally biased region" description="Polar residues" evidence="7">
    <location>
        <begin position="1130"/>
        <end position="1150"/>
    </location>
</feature>
<feature type="region of interest" description="Disordered" evidence="7">
    <location>
        <begin position="961"/>
        <end position="985"/>
    </location>
</feature>
<accession>A0AA43QLC5</accession>
<evidence type="ECO:0000256" key="4">
    <source>
        <dbReference type="ARBA" id="ARBA00023098"/>
    </source>
</evidence>
<comment type="caution">
    <text evidence="11">The sequence shown here is derived from an EMBL/GenBank/DDBJ whole genome shotgun (WGS) entry which is preliminary data.</text>
</comment>
<dbReference type="InterPro" id="IPR035892">
    <property type="entry name" value="C2_domain_sf"/>
</dbReference>